<reference evidence="1 2" key="1">
    <citation type="submission" date="2020-08" db="EMBL/GenBank/DDBJ databases">
        <title>The Agave Microbiome: Exploring the role of microbial communities in plant adaptations to desert environments.</title>
        <authorList>
            <person name="Partida-Martinez L.P."/>
        </authorList>
    </citation>
    <scope>NUCLEOTIDE SEQUENCE [LARGE SCALE GENOMIC DNA]</scope>
    <source>
        <strain evidence="1 2">AT3.2</strain>
    </source>
</reference>
<dbReference type="AlphaFoldDB" id="A0A7X0CGM7"/>
<name>A0A7X0CGM7_9BURK</name>
<dbReference type="RefSeq" id="WP_370660882.1">
    <property type="nucleotide sequence ID" value="NZ_JACHBX010000006.1"/>
</dbReference>
<dbReference type="Pfam" id="PF18934">
    <property type="entry name" value="DUF5682"/>
    <property type="match status" value="1"/>
</dbReference>
<sequence>MIRQADATAHAPSIIGVRHHSPACARLVAARIRAVRPAYVLIEGPADFNLRLDELALPHRLPIAIYSYLSDGENQHGSWSPFAEHSPEWQALWVGRALDAQVRFIDLPAWHDAFSETLNRYADIDGADQEARAHAYLDGLAEALGTEGRDALWDQLFEDHADLDLLESSLTQYFAHLRNDDPGSIGNAAREAMMAQWIGWAMAQGHGPVLVVCGGYHAPALARLWPAAHAGYRPGDPEPATPAPGGATPIDVRHGSFLVPYTFKRLDAFSGYASGMPSPTYYDWVWQHGLEGAGRQLLQRVLERLRAKKLPASTADLMAVHLRAHGLAMLRGHRTPLRSDWLDALAGTLVADALDVPLPWTYRGPIRAGTDPVLVQTMDVLAGDGAGALAPGTPQPPLVASFLAELAAAGLPLQRQPVDVELDLHTPEDRRRSQVLHRIALLDLPGFVRKSGPGWALAGQSSECWTISQPFAQTAALIEAGAWGATLLDAARARLEDRLRSAGRQIDALTRLLDRAAFAGLPGLSTAVLAELQAAVAEEARFEPLGTAVGTLFMLLRHGHMLGMADAPVLRVVIEAGVDRALWLLEPPAAVPAGQVDEHIAALVALRQIALDVISSRREEAGSVLSIDVPRMLAVFERKAASVASAPLSRGGALGAVIGLRAHDGEAAAPLAALALNVLDSLTPAQLGDAVSGLLALARDALLHETHFVAGLDARIQRLADDEFVSALPALRAAFGWLPTRERGDLASQVLGLHDATHLSRHDLTARHGAWAAEDVAAHRLAEQQALAALAAWGIAFAPGAPA</sequence>
<keyword evidence="2" id="KW-1185">Reference proteome</keyword>
<organism evidence="1 2">
    <name type="scientific">Massilia aurea</name>
    <dbReference type="NCBI Taxonomy" id="373040"/>
    <lineage>
        <taxon>Bacteria</taxon>
        <taxon>Pseudomonadati</taxon>
        <taxon>Pseudomonadota</taxon>
        <taxon>Betaproteobacteria</taxon>
        <taxon>Burkholderiales</taxon>
        <taxon>Oxalobacteraceae</taxon>
        <taxon>Telluria group</taxon>
        <taxon>Massilia</taxon>
    </lineage>
</organism>
<accession>A0A7X0CGM7</accession>
<dbReference type="InterPro" id="IPR043737">
    <property type="entry name" value="DUF5682"/>
</dbReference>
<protein>
    <submittedName>
        <fullName evidence="1">Uncharacterized protein</fullName>
    </submittedName>
</protein>
<gene>
    <name evidence="1" type="ORF">HD842_004674</name>
</gene>
<evidence type="ECO:0000313" key="1">
    <source>
        <dbReference type="EMBL" id="MBB6136496.1"/>
    </source>
</evidence>
<dbReference type="EMBL" id="JACHBX010000006">
    <property type="protein sequence ID" value="MBB6136496.1"/>
    <property type="molecule type" value="Genomic_DNA"/>
</dbReference>
<dbReference type="Proteomes" id="UP000540787">
    <property type="component" value="Unassembled WGS sequence"/>
</dbReference>
<comment type="caution">
    <text evidence="1">The sequence shown here is derived from an EMBL/GenBank/DDBJ whole genome shotgun (WGS) entry which is preliminary data.</text>
</comment>
<evidence type="ECO:0000313" key="2">
    <source>
        <dbReference type="Proteomes" id="UP000540787"/>
    </source>
</evidence>
<proteinExistence type="predicted"/>